<dbReference type="RefSeq" id="WP_095720527.1">
    <property type="nucleotide sequence ID" value="NZ_NTFS01000029.1"/>
</dbReference>
<feature type="region of interest" description="Disordered" evidence="1">
    <location>
        <begin position="144"/>
        <end position="305"/>
    </location>
</feature>
<feature type="transmembrane region" description="Helical" evidence="2">
    <location>
        <begin position="35"/>
        <end position="59"/>
    </location>
</feature>
<proteinExistence type="predicted"/>
<feature type="domain" description="Peptidoglycan binding-like" evidence="3">
    <location>
        <begin position="81"/>
        <end position="137"/>
    </location>
</feature>
<feature type="compositionally biased region" description="Polar residues" evidence="1">
    <location>
        <begin position="192"/>
        <end position="217"/>
    </location>
</feature>
<dbReference type="EMBL" id="NTFS01000029">
    <property type="protein sequence ID" value="PAX59936.1"/>
    <property type="molecule type" value="Genomic_DNA"/>
</dbReference>
<protein>
    <submittedName>
        <fullName evidence="4">Peptidoglycan-binding protein</fullName>
    </submittedName>
</protein>
<feature type="compositionally biased region" description="Polar residues" evidence="1">
    <location>
        <begin position="246"/>
        <end position="255"/>
    </location>
</feature>
<dbReference type="Proteomes" id="UP000218238">
    <property type="component" value="Unassembled WGS sequence"/>
</dbReference>
<dbReference type="SUPFAM" id="SSF47090">
    <property type="entry name" value="PGBD-like"/>
    <property type="match status" value="2"/>
</dbReference>
<name>A0A2A2TN22_9CYAN</name>
<dbReference type="Gene3D" id="1.10.101.10">
    <property type="entry name" value="PGBD-like superfamily/PGBD"/>
    <property type="match status" value="2"/>
</dbReference>
<feature type="compositionally biased region" description="Low complexity" evidence="1">
    <location>
        <begin position="145"/>
        <end position="170"/>
    </location>
</feature>
<keyword evidence="2" id="KW-0812">Transmembrane</keyword>
<dbReference type="OrthoDB" id="529556at2"/>
<evidence type="ECO:0000256" key="1">
    <source>
        <dbReference type="SAM" id="MobiDB-lite"/>
    </source>
</evidence>
<feature type="compositionally biased region" description="Low complexity" evidence="1">
    <location>
        <begin position="218"/>
        <end position="231"/>
    </location>
</feature>
<dbReference type="AlphaFoldDB" id="A0A2A2TN22"/>
<evidence type="ECO:0000313" key="4">
    <source>
        <dbReference type="EMBL" id="PAX59936.1"/>
    </source>
</evidence>
<organism evidence="4 5">
    <name type="scientific">Brunnivagina elsteri CCALA 953</name>
    <dbReference type="NCBI Taxonomy" id="987040"/>
    <lineage>
        <taxon>Bacteria</taxon>
        <taxon>Bacillati</taxon>
        <taxon>Cyanobacteriota</taxon>
        <taxon>Cyanophyceae</taxon>
        <taxon>Nostocales</taxon>
        <taxon>Calotrichaceae</taxon>
        <taxon>Brunnivagina</taxon>
    </lineage>
</organism>
<keyword evidence="2" id="KW-1133">Transmembrane helix</keyword>
<dbReference type="InterPro" id="IPR002477">
    <property type="entry name" value="Peptidoglycan-bd-like"/>
</dbReference>
<sequence length="387" mass="41756">MKYNDKVSIFNYLESFISFRLFNQNTNKKTNQNKLYWLLICASAPLLFGSPSVASVTVIQQIAQASPTFGFNRPSLKAGSQGEVVIELQAALKLLGFYNGAVDGKYGDTTVAAVSSFKESAGLAADGVVDTATWQKLFPGQGNISTTTASSLPAPTTNTTSVTSTTSITSNRFPIPRQNTQNSGNLPRPIVVSNSELRNSLPKPNNPINTGNAQQLETVRATSITRTSTTTNPQQPKPRLPKGEATRSQSSLAQNRGSTSTNIRTSTTSRSGRSNSSTSTSTRTGRGTATSTTIRSPRVSQAQQKPGIQYSVAGFPILRLGMRGDEVYELQRRLQRFGYLKNDPDGDFGAATETAVKALQQRFGIEPDGVAGGETWEVLTRRRKNQS</sequence>
<feature type="compositionally biased region" description="Low complexity" evidence="1">
    <location>
        <begin position="256"/>
        <end position="296"/>
    </location>
</feature>
<comment type="caution">
    <text evidence="4">The sequence shown here is derived from an EMBL/GenBank/DDBJ whole genome shotgun (WGS) entry which is preliminary data.</text>
</comment>
<dbReference type="InterPro" id="IPR036365">
    <property type="entry name" value="PGBD-like_sf"/>
</dbReference>
<reference evidence="4 5" key="1">
    <citation type="submission" date="2017-08" db="EMBL/GenBank/DDBJ databases">
        <title>Draft genome sequence of filamentous cyanobacterium Calothrix elsteri CCALA 953.</title>
        <authorList>
            <person name="Gagunashvili A.N."/>
            <person name="Elster J."/>
            <person name="Andresson O.S."/>
        </authorList>
    </citation>
    <scope>NUCLEOTIDE SEQUENCE [LARGE SCALE GENOMIC DNA]</scope>
    <source>
        <strain evidence="4 5">CCALA 953</strain>
    </source>
</reference>
<dbReference type="Pfam" id="PF01471">
    <property type="entry name" value="PG_binding_1"/>
    <property type="match status" value="2"/>
</dbReference>
<evidence type="ECO:0000256" key="2">
    <source>
        <dbReference type="SAM" id="Phobius"/>
    </source>
</evidence>
<evidence type="ECO:0000259" key="3">
    <source>
        <dbReference type="Pfam" id="PF01471"/>
    </source>
</evidence>
<keyword evidence="5" id="KW-1185">Reference proteome</keyword>
<keyword evidence="2" id="KW-0472">Membrane</keyword>
<dbReference type="InterPro" id="IPR036366">
    <property type="entry name" value="PGBDSf"/>
</dbReference>
<evidence type="ECO:0000313" key="5">
    <source>
        <dbReference type="Proteomes" id="UP000218238"/>
    </source>
</evidence>
<accession>A0A2A2TN22</accession>
<gene>
    <name evidence="4" type="ORF">CK510_04365</name>
</gene>
<feature type="domain" description="Peptidoglycan binding-like" evidence="3">
    <location>
        <begin position="323"/>
        <end position="379"/>
    </location>
</feature>